<evidence type="ECO:0000313" key="1">
    <source>
        <dbReference type="Proteomes" id="UP000887579"/>
    </source>
</evidence>
<reference evidence="2" key="1">
    <citation type="submission" date="2022-11" db="UniProtKB">
        <authorList>
            <consortium name="WormBaseParasite"/>
        </authorList>
    </citation>
    <scope>IDENTIFICATION</scope>
</reference>
<accession>A0AC34GT02</accession>
<dbReference type="Proteomes" id="UP000887579">
    <property type="component" value="Unplaced"/>
</dbReference>
<sequence>MTANKALLFRGMGHGDGRLGIEEGEVRPVDHFPQHAEQIAHDFRNAFSAIRDEYHRRQQQQQQQPQN</sequence>
<evidence type="ECO:0000313" key="2">
    <source>
        <dbReference type="WBParaSite" id="ES5_v2.g7888.t1"/>
    </source>
</evidence>
<organism evidence="1 2">
    <name type="scientific">Panagrolaimus sp. ES5</name>
    <dbReference type="NCBI Taxonomy" id="591445"/>
    <lineage>
        <taxon>Eukaryota</taxon>
        <taxon>Metazoa</taxon>
        <taxon>Ecdysozoa</taxon>
        <taxon>Nematoda</taxon>
        <taxon>Chromadorea</taxon>
        <taxon>Rhabditida</taxon>
        <taxon>Tylenchina</taxon>
        <taxon>Panagrolaimomorpha</taxon>
        <taxon>Panagrolaimoidea</taxon>
        <taxon>Panagrolaimidae</taxon>
        <taxon>Panagrolaimus</taxon>
    </lineage>
</organism>
<name>A0AC34GT02_9BILA</name>
<proteinExistence type="predicted"/>
<protein>
    <submittedName>
        <fullName evidence="2">Uncharacterized protein</fullName>
    </submittedName>
</protein>
<dbReference type="WBParaSite" id="ES5_v2.g7888.t1">
    <property type="protein sequence ID" value="ES5_v2.g7888.t1"/>
    <property type="gene ID" value="ES5_v2.g7888"/>
</dbReference>